<sequence length="465" mass="52811">MAQMNPAEMEEFQNLSDRYNAELPGPLIGDKLPMNVLVTEYAQADPTFVVKTTGLAATHGAYRAVKGDGQCGWRATVYSYFEKILASGDIALAQQEKIRIQTFEDTMKMVGIDYDIIVDMFDYTWELFDKIMQAVEHQNLNDQVVLEDMNDEIKSNSIVYHFKMMTSAYMQLRADQYEPFLEMPIAEYRVARIDPSNQEIDQIGLQALTDAVISPAGFTLEVLYLDRSYGDEVTPHSFSENMQGAPTIRLLYRPGHYDIIYKDIQPVRVFLQNQEIGTRDMQEAPMDYAANDAFSAIYGAGTMPLYETPNSYSGIGYDAHSHYQQPQYNYYYQPSTRSYTDIPVQMPPQTMPQRQQQQPVAPPTHSIVHQPLPIQTQQQYQPPRQGSITGSSSSHSVPVSPSPPAPTTGEPQIRFTRNMYEMRRHESVPLGQNMGSAATTSTAHYRSQDFTPQMWNPDGDYNTRQ</sequence>
<accession>A0ACC3AC45</accession>
<dbReference type="Proteomes" id="UP001172386">
    <property type="component" value="Unassembled WGS sequence"/>
</dbReference>
<evidence type="ECO:0000313" key="2">
    <source>
        <dbReference type="Proteomes" id="UP001172386"/>
    </source>
</evidence>
<comment type="caution">
    <text evidence="1">The sequence shown here is derived from an EMBL/GenBank/DDBJ whole genome shotgun (WGS) entry which is preliminary data.</text>
</comment>
<organism evidence="1 2">
    <name type="scientific">Neophaeococcomyces mojaviensis</name>
    <dbReference type="NCBI Taxonomy" id="3383035"/>
    <lineage>
        <taxon>Eukaryota</taxon>
        <taxon>Fungi</taxon>
        <taxon>Dikarya</taxon>
        <taxon>Ascomycota</taxon>
        <taxon>Pezizomycotina</taxon>
        <taxon>Eurotiomycetes</taxon>
        <taxon>Chaetothyriomycetidae</taxon>
        <taxon>Chaetothyriales</taxon>
        <taxon>Chaetothyriales incertae sedis</taxon>
        <taxon>Neophaeococcomyces</taxon>
    </lineage>
</organism>
<keyword evidence="2" id="KW-1185">Reference proteome</keyword>
<name>A0ACC3AC45_9EURO</name>
<proteinExistence type="predicted"/>
<protein>
    <submittedName>
        <fullName evidence="1">Uncharacterized protein</fullName>
    </submittedName>
</protein>
<evidence type="ECO:0000313" key="1">
    <source>
        <dbReference type="EMBL" id="KAJ9658989.1"/>
    </source>
</evidence>
<reference evidence="1" key="1">
    <citation type="submission" date="2022-10" db="EMBL/GenBank/DDBJ databases">
        <title>Culturing micro-colonial fungi from biological soil crusts in the Mojave desert and describing Neophaeococcomyces mojavensis, and introducing the new genera and species Taxawa tesnikishii.</title>
        <authorList>
            <person name="Kurbessoian T."/>
            <person name="Stajich J.E."/>
        </authorList>
    </citation>
    <scope>NUCLEOTIDE SEQUENCE</scope>
    <source>
        <strain evidence="1">JES_112</strain>
    </source>
</reference>
<dbReference type="EMBL" id="JAPDRQ010000045">
    <property type="protein sequence ID" value="KAJ9658989.1"/>
    <property type="molecule type" value="Genomic_DNA"/>
</dbReference>
<gene>
    <name evidence="1" type="ORF">H2198_003418</name>
</gene>